<evidence type="ECO:0000256" key="2">
    <source>
        <dbReference type="ARBA" id="ARBA00012483"/>
    </source>
</evidence>
<evidence type="ECO:0000256" key="3">
    <source>
        <dbReference type="ARBA" id="ARBA00022679"/>
    </source>
</evidence>
<reference evidence="11 12" key="1">
    <citation type="journal article" date="2022" name="Cell">
        <title>Repeat-based holocentromeres influence genome architecture and karyotype evolution.</title>
        <authorList>
            <person name="Hofstatter P.G."/>
            <person name="Thangavel G."/>
            <person name="Lux T."/>
            <person name="Neumann P."/>
            <person name="Vondrak T."/>
            <person name="Novak P."/>
            <person name="Zhang M."/>
            <person name="Costa L."/>
            <person name="Castellani M."/>
            <person name="Scott A."/>
            <person name="Toegelov H."/>
            <person name="Fuchs J."/>
            <person name="Mata-Sucre Y."/>
            <person name="Dias Y."/>
            <person name="Vanzela A.L.L."/>
            <person name="Huettel B."/>
            <person name="Almeida C.C.S."/>
            <person name="Simkova H."/>
            <person name="Souza G."/>
            <person name="Pedrosa-Harand A."/>
            <person name="Macas J."/>
            <person name="Mayer K.F.X."/>
            <person name="Houben A."/>
            <person name="Marques A."/>
        </authorList>
    </citation>
    <scope>NUCLEOTIDE SEQUENCE [LARGE SCALE GENOMIC DNA]</scope>
    <source>
        <strain evidence="11">RhyTen1mFocal</strain>
    </source>
</reference>
<keyword evidence="3" id="KW-0808">Transferase</keyword>
<dbReference type="GO" id="GO:0061630">
    <property type="term" value="F:ubiquitin protein ligase activity"/>
    <property type="evidence" value="ECO:0007669"/>
    <property type="project" value="UniProtKB-EC"/>
</dbReference>
<accession>A0AAD5ZLH3</accession>
<dbReference type="Proteomes" id="UP001210211">
    <property type="component" value="Unassembled WGS sequence"/>
</dbReference>
<dbReference type="PROSITE" id="PS50089">
    <property type="entry name" value="ZF_RING_2"/>
    <property type="match status" value="1"/>
</dbReference>
<proteinExistence type="predicted"/>
<evidence type="ECO:0000256" key="9">
    <source>
        <dbReference type="SAM" id="MobiDB-lite"/>
    </source>
</evidence>
<dbReference type="InterPro" id="IPR001841">
    <property type="entry name" value="Znf_RING"/>
</dbReference>
<dbReference type="PANTHER" id="PTHR15710:SF132">
    <property type="entry name" value="E3 UBIQUITIN-PROTEIN LIGASE MPSR1"/>
    <property type="match status" value="1"/>
</dbReference>
<dbReference type="FunFam" id="3.30.40.10:FF:000127">
    <property type="entry name" value="E3 ubiquitin-protein ligase RNF181"/>
    <property type="match status" value="1"/>
</dbReference>
<dbReference type="GO" id="GO:0008270">
    <property type="term" value="F:zinc ion binding"/>
    <property type="evidence" value="ECO:0007669"/>
    <property type="project" value="UniProtKB-KW"/>
</dbReference>
<dbReference type="Gene3D" id="3.30.40.10">
    <property type="entry name" value="Zinc/RING finger domain, C3HC4 (zinc finger)"/>
    <property type="match status" value="1"/>
</dbReference>
<comment type="catalytic activity">
    <reaction evidence="1">
        <text>S-ubiquitinyl-[E2 ubiquitin-conjugating enzyme]-L-cysteine + [acceptor protein]-L-lysine = [E2 ubiquitin-conjugating enzyme]-L-cysteine + N(6)-ubiquitinyl-[acceptor protein]-L-lysine.</text>
        <dbReference type="EC" id="2.3.2.27"/>
    </reaction>
</comment>
<feature type="domain" description="RING-type" evidence="10">
    <location>
        <begin position="97"/>
        <end position="142"/>
    </location>
</feature>
<dbReference type="GO" id="GO:0016567">
    <property type="term" value="P:protein ubiquitination"/>
    <property type="evidence" value="ECO:0007669"/>
    <property type="project" value="UniProtKB-ARBA"/>
</dbReference>
<organism evidence="11 12">
    <name type="scientific">Rhynchospora tenuis</name>
    <dbReference type="NCBI Taxonomy" id="198213"/>
    <lineage>
        <taxon>Eukaryota</taxon>
        <taxon>Viridiplantae</taxon>
        <taxon>Streptophyta</taxon>
        <taxon>Embryophyta</taxon>
        <taxon>Tracheophyta</taxon>
        <taxon>Spermatophyta</taxon>
        <taxon>Magnoliopsida</taxon>
        <taxon>Liliopsida</taxon>
        <taxon>Poales</taxon>
        <taxon>Cyperaceae</taxon>
        <taxon>Cyperoideae</taxon>
        <taxon>Rhynchosporeae</taxon>
        <taxon>Rhynchospora</taxon>
    </lineage>
</organism>
<evidence type="ECO:0000256" key="5">
    <source>
        <dbReference type="ARBA" id="ARBA00022771"/>
    </source>
</evidence>
<evidence type="ECO:0000256" key="4">
    <source>
        <dbReference type="ARBA" id="ARBA00022723"/>
    </source>
</evidence>
<dbReference type="PANTHER" id="PTHR15710">
    <property type="entry name" value="E3 UBIQUITIN-PROTEIN LIGASE PRAJA"/>
    <property type="match status" value="1"/>
</dbReference>
<feature type="compositionally biased region" description="Basic and acidic residues" evidence="9">
    <location>
        <begin position="172"/>
        <end position="188"/>
    </location>
</feature>
<dbReference type="AlphaFoldDB" id="A0AAD5ZLH3"/>
<feature type="region of interest" description="Disordered" evidence="9">
    <location>
        <begin position="152"/>
        <end position="188"/>
    </location>
</feature>
<sequence>MAEQESAMSRLSLFPIILGVVGSNSDEDQPERFVLLNPLTQSMVVLHGGVGNSLLSAVLGGAMTGSGTGGPPPASKASIEALKVVNKEEEEKEEAECVVCLEKLFEKEKEEVVVKEMPCGHRYHGECIEKWLNMHGSCPMCRYKMPQEEVEGKKMEEEREEGTGNGVWVRISFERSDEGAGDQRSESD</sequence>
<dbReference type="EMBL" id="JAMRDG010000001">
    <property type="protein sequence ID" value="KAJ3700053.1"/>
    <property type="molecule type" value="Genomic_DNA"/>
</dbReference>
<keyword evidence="4" id="KW-0479">Metal-binding</keyword>
<dbReference type="SUPFAM" id="SSF57850">
    <property type="entry name" value="RING/U-box"/>
    <property type="match status" value="1"/>
</dbReference>
<dbReference type="GO" id="GO:0005737">
    <property type="term" value="C:cytoplasm"/>
    <property type="evidence" value="ECO:0007669"/>
    <property type="project" value="TreeGrafter"/>
</dbReference>
<dbReference type="EC" id="2.3.2.27" evidence="2"/>
<keyword evidence="12" id="KW-1185">Reference proteome</keyword>
<keyword evidence="5 8" id="KW-0863">Zinc-finger</keyword>
<name>A0AAD5ZLH3_9POAL</name>
<evidence type="ECO:0000256" key="1">
    <source>
        <dbReference type="ARBA" id="ARBA00000900"/>
    </source>
</evidence>
<keyword evidence="7" id="KW-0862">Zinc</keyword>
<evidence type="ECO:0000256" key="7">
    <source>
        <dbReference type="ARBA" id="ARBA00022833"/>
    </source>
</evidence>
<keyword evidence="6" id="KW-0833">Ubl conjugation pathway</keyword>
<evidence type="ECO:0000313" key="12">
    <source>
        <dbReference type="Proteomes" id="UP001210211"/>
    </source>
</evidence>
<dbReference type="Pfam" id="PF13639">
    <property type="entry name" value="zf-RING_2"/>
    <property type="match status" value="1"/>
</dbReference>
<protein>
    <recommendedName>
        <fullName evidence="2">RING-type E3 ubiquitin transferase</fullName>
        <ecNumber evidence="2">2.3.2.27</ecNumber>
    </recommendedName>
</protein>
<dbReference type="SMART" id="SM00184">
    <property type="entry name" value="RING"/>
    <property type="match status" value="1"/>
</dbReference>
<gene>
    <name evidence="11" type="ORF">LUZ61_003758</name>
</gene>
<evidence type="ECO:0000259" key="10">
    <source>
        <dbReference type="PROSITE" id="PS50089"/>
    </source>
</evidence>
<dbReference type="InterPro" id="IPR013083">
    <property type="entry name" value="Znf_RING/FYVE/PHD"/>
</dbReference>
<evidence type="ECO:0000313" key="11">
    <source>
        <dbReference type="EMBL" id="KAJ3700053.1"/>
    </source>
</evidence>
<evidence type="ECO:0000256" key="6">
    <source>
        <dbReference type="ARBA" id="ARBA00022786"/>
    </source>
</evidence>
<comment type="caution">
    <text evidence="11">The sequence shown here is derived from an EMBL/GenBank/DDBJ whole genome shotgun (WGS) entry which is preliminary data.</text>
</comment>
<evidence type="ECO:0000256" key="8">
    <source>
        <dbReference type="PROSITE-ProRule" id="PRU00175"/>
    </source>
</evidence>